<feature type="repeat" description="ANK" evidence="4">
    <location>
        <begin position="727"/>
        <end position="759"/>
    </location>
</feature>
<feature type="region of interest" description="Disordered" evidence="6">
    <location>
        <begin position="1"/>
        <end position="42"/>
    </location>
</feature>
<feature type="compositionally biased region" description="Low complexity" evidence="6">
    <location>
        <begin position="180"/>
        <end position="208"/>
    </location>
</feature>
<evidence type="ECO:0000256" key="5">
    <source>
        <dbReference type="PROSITE-ProRule" id="PRU00117"/>
    </source>
</evidence>
<dbReference type="FunFam" id="1.25.40.20:FF:000131">
    <property type="entry name" value="ankyrin repeat domain-containing protein 17 isoform X1"/>
    <property type="match status" value="1"/>
</dbReference>
<feature type="region of interest" description="Disordered" evidence="6">
    <location>
        <begin position="1473"/>
        <end position="1526"/>
    </location>
</feature>
<proteinExistence type="predicted"/>
<feature type="compositionally biased region" description="Polar residues" evidence="6">
    <location>
        <begin position="1242"/>
        <end position="1258"/>
    </location>
</feature>
<dbReference type="SUPFAM" id="SSF54791">
    <property type="entry name" value="Eukaryotic type KH-domain (KH-domain type I)"/>
    <property type="match status" value="1"/>
</dbReference>
<evidence type="ECO:0000313" key="8">
    <source>
        <dbReference type="Proteomes" id="UP000050791"/>
    </source>
</evidence>
<feature type="compositionally biased region" description="Basic and acidic residues" evidence="6">
    <location>
        <begin position="1049"/>
        <end position="1058"/>
    </location>
</feature>
<feature type="compositionally biased region" description="Basic residues" evidence="6">
    <location>
        <begin position="10"/>
        <end position="22"/>
    </location>
</feature>
<feature type="repeat" description="ANK" evidence="4">
    <location>
        <begin position="897"/>
        <end position="929"/>
    </location>
</feature>
<dbReference type="WBParaSite" id="SMTH1_13060.1">
    <property type="protein sequence ID" value="SMTH1_13060.1"/>
    <property type="gene ID" value="SMTH1_13060"/>
</dbReference>
<feature type="repeat" description="ANK" evidence="4">
    <location>
        <begin position="795"/>
        <end position="827"/>
    </location>
</feature>
<dbReference type="PROSITE" id="PS50297">
    <property type="entry name" value="ANK_REP_REGION"/>
    <property type="match status" value="9"/>
</dbReference>
<feature type="compositionally biased region" description="Basic residues" evidence="6">
    <location>
        <begin position="1059"/>
        <end position="1070"/>
    </location>
</feature>
<dbReference type="Gene3D" id="3.30.1370.10">
    <property type="entry name" value="K Homology domain, type 1"/>
    <property type="match status" value="1"/>
</dbReference>
<dbReference type="InterPro" id="IPR004087">
    <property type="entry name" value="KH_dom"/>
</dbReference>
<dbReference type="InterPro" id="IPR036770">
    <property type="entry name" value="Ankyrin_rpt-contain_sf"/>
</dbReference>
<dbReference type="PROSITE" id="PS50084">
    <property type="entry name" value="KH_TYPE_1"/>
    <property type="match status" value="1"/>
</dbReference>
<protein>
    <recommendedName>
        <fullName evidence="7">K Homology domain-containing protein</fullName>
    </recommendedName>
</protein>
<keyword evidence="2 4" id="KW-0040">ANK repeat</keyword>
<feature type="region of interest" description="Disordered" evidence="6">
    <location>
        <begin position="1047"/>
        <end position="1119"/>
    </location>
</feature>
<evidence type="ECO:0000313" key="9">
    <source>
        <dbReference type="WBParaSite" id="SMTH1_13060.1"/>
    </source>
</evidence>
<dbReference type="Proteomes" id="UP000050791">
    <property type="component" value="Unassembled WGS sequence"/>
</dbReference>
<feature type="repeat" description="ANK" evidence="4">
    <location>
        <begin position="829"/>
        <end position="861"/>
    </location>
</feature>
<feature type="repeat" description="ANK" evidence="4">
    <location>
        <begin position="862"/>
        <end position="894"/>
    </location>
</feature>
<dbReference type="GO" id="GO:0003723">
    <property type="term" value="F:RNA binding"/>
    <property type="evidence" value="ECO:0007669"/>
    <property type="project" value="UniProtKB-UniRule"/>
</dbReference>
<feature type="compositionally biased region" description="Polar residues" evidence="6">
    <location>
        <begin position="1486"/>
        <end position="1503"/>
    </location>
</feature>
<feature type="region of interest" description="Disordered" evidence="6">
    <location>
        <begin position="1890"/>
        <end position="1917"/>
    </location>
</feature>
<accession>A0AA85AVP7</accession>
<feature type="region of interest" description="Disordered" evidence="6">
    <location>
        <begin position="179"/>
        <end position="208"/>
    </location>
</feature>
<feature type="domain" description="K Homology" evidence="7">
    <location>
        <begin position="1342"/>
        <end position="1413"/>
    </location>
</feature>
<feature type="compositionally biased region" description="Basic and acidic residues" evidence="6">
    <location>
        <begin position="1102"/>
        <end position="1119"/>
    </location>
</feature>
<dbReference type="PROSITE" id="PS50088">
    <property type="entry name" value="ANK_REPEAT"/>
    <property type="match status" value="9"/>
</dbReference>
<feature type="repeat" description="ANK" evidence="4">
    <location>
        <begin position="760"/>
        <end position="792"/>
    </location>
</feature>
<dbReference type="InterPro" id="IPR004088">
    <property type="entry name" value="KH_dom_type_1"/>
</dbReference>
<dbReference type="PANTHER" id="PTHR23206:SF8">
    <property type="entry name" value="ANKYRIN REPEAT AND KH DOMAIN-CONTAINING 1"/>
    <property type="match status" value="1"/>
</dbReference>
<dbReference type="SMART" id="SM00322">
    <property type="entry name" value="KH"/>
    <property type="match status" value="1"/>
</dbReference>
<name>A0AA85AVP7_9TREM</name>
<dbReference type="PANTHER" id="PTHR23206">
    <property type="entry name" value="MASK PROTEIN"/>
    <property type="match status" value="1"/>
</dbReference>
<feature type="compositionally biased region" description="Low complexity" evidence="6">
    <location>
        <begin position="1512"/>
        <end position="1526"/>
    </location>
</feature>
<dbReference type="GO" id="GO:0045087">
    <property type="term" value="P:innate immune response"/>
    <property type="evidence" value="ECO:0007669"/>
    <property type="project" value="TreeGrafter"/>
</dbReference>
<feature type="repeat" description="ANK" evidence="4">
    <location>
        <begin position="693"/>
        <end position="725"/>
    </location>
</feature>
<evidence type="ECO:0000259" key="7">
    <source>
        <dbReference type="SMART" id="SM00322"/>
    </source>
</evidence>
<dbReference type="SUPFAM" id="SSF48403">
    <property type="entry name" value="Ankyrin repeat"/>
    <property type="match status" value="1"/>
</dbReference>
<dbReference type="Gene3D" id="1.25.40.20">
    <property type="entry name" value="Ankyrin repeat-containing domain"/>
    <property type="match status" value="3"/>
</dbReference>
<feature type="repeat" description="ANK" evidence="4">
    <location>
        <begin position="930"/>
        <end position="962"/>
    </location>
</feature>
<feature type="compositionally biased region" description="Basic residues" evidence="6">
    <location>
        <begin position="1212"/>
        <end position="1225"/>
    </location>
</feature>
<feature type="region of interest" description="Disordered" evidence="6">
    <location>
        <begin position="1801"/>
        <end position="1828"/>
    </location>
</feature>
<organism evidence="8 9">
    <name type="scientific">Schistosoma mattheei</name>
    <dbReference type="NCBI Taxonomy" id="31246"/>
    <lineage>
        <taxon>Eukaryota</taxon>
        <taxon>Metazoa</taxon>
        <taxon>Spiralia</taxon>
        <taxon>Lophotrochozoa</taxon>
        <taxon>Platyhelminthes</taxon>
        <taxon>Trematoda</taxon>
        <taxon>Digenea</taxon>
        <taxon>Strigeidida</taxon>
        <taxon>Schistosomatoidea</taxon>
        <taxon>Schistosomatidae</taxon>
        <taxon>Schistosoma</taxon>
    </lineage>
</organism>
<feature type="compositionally biased region" description="Basic and acidic residues" evidence="6">
    <location>
        <begin position="1890"/>
        <end position="1902"/>
    </location>
</feature>
<evidence type="ECO:0000256" key="3">
    <source>
        <dbReference type="ARBA" id="ARBA00023054"/>
    </source>
</evidence>
<dbReference type="Pfam" id="PF00013">
    <property type="entry name" value="KH_1"/>
    <property type="match status" value="1"/>
</dbReference>
<feature type="compositionally biased region" description="Polar residues" evidence="6">
    <location>
        <begin position="1078"/>
        <end position="1101"/>
    </location>
</feature>
<dbReference type="InterPro" id="IPR002110">
    <property type="entry name" value="Ankyrin_rpt"/>
</dbReference>
<evidence type="ECO:0000256" key="4">
    <source>
        <dbReference type="PROSITE-ProRule" id="PRU00023"/>
    </source>
</evidence>
<dbReference type="GO" id="GO:0005737">
    <property type="term" value="C:cytoplasm"/>
    <property type="evidence" value="ECO:0007669"/>
    <property type="project" value="TreeGrafter"/>
</dbReference>
<keyword evidence="3" id="KW-0175">Coiled coil</keyword>
<dbReference type="Pfam" id="PF12796">
    <property type="entry name" value="Ank_2"/>
    <property type="match status" value="4"/>
</dbReference>
<evidence type="ECO:0000256" key="6">
    <source>
        <dbReference type="SAM" id="MobiDB-lite"/>
    </source>
</evidence>
<reference evidence="9" key="1">
    <citation type="submission" date="2023-11" db="UniProtKB">
        <authorList>
            <consortium name="WormBaseParasite"/>
        </authorList>
    </citation>
    <scope>IDENTIFICATION</scope>
</reference>
<evidence type="ECO:0000256" key="1">
    <source>
        <dbReference type="ARBA" id="ARBA00022737"/>
    </source>
</evidence>
<dbReference type="InterPro" id="IPR051631">
    <property type="entry name" value="Ankyrin-KH/SAM_domain"/>
</dbReference>
<dbReference type="Pfam" id="PF00023">
    <property type="entry name" value="Ank"/>
    <property type="match status" value="1"/>
</dbReference>
<dbReference type="InterPro" id="IPR036612">
    <property type="entry name" value="KH_dom_type_1_sf"/>
</dbReference>
<keyword evidence="5" id="KW-0694">RNA-binding</keyword>
<keyword evidence="1" id="KW-0677">Repeat</keyword>
<sequence length="2504" mass="266104">MDMCLDPSHSHMHPQGHSHSCHSHQQLSFQAPSSLSTSTNSVQPTTHINAALANAYAVGWAAGAAALVHQQQQQHTINSAITSSVDAPLVMCPPVSAILSHTHTSGPLHDQILLTNNNTFELLPGTSLSTNGSCTTLPSNCSIMAHNAHLNFQTTSVTAAVDSVTGITSVQTVLTQATLGASGTGPSSSTTNSIGSISGGSSTSSGSSASSMVAGSSIDLTDDFSAGLLALFQELMPDLKADKDELIKRFEAVMCPFSTLRAARTAISQRNGTNLDSPTAIAMSTNAAVLALSKLIDQQSQCRAHSSYPGNGCEVLEQHLSPRCIHTSSADAVLSKTTQWTGLLSTSCDTQFPEPISFSTECGPTLSKVPDDQPDLADSNDHNFSAAAIVTPVMSSCHSSCSALSTSECSMSSVHSANFLCRANKTTSTSVESILPALNSYDYGLDKTSDVLGPCIDSSYLSNLVDSVGLATTQAVIHEAGLNHDILTCYRHFHHPGSHFACAFDATATTASVANLSHMGVHNNMHHHHHHHHHHSLNVSTCGDNLIGSNNLLHVPQQSSAISIDSLMVNQAGTIAYNPSAMAGYQHVAHPTLLPVSGSRVLPVGPQSILSSGSASIPNHGLSPNDMAAVASNNLSMMGDTISPLNVPSLIDVNACIESSMETALTLACSGGFVDLVRLLLERGADKEHRDKKSHTPLHTAVCANQRSVVSLLLDYGADIEAQVDRTKDTALSIACSHGKLEIVEELLNRGANKEHRNISDYTPLSLAASGGYVEVIQLLLRHGAEINSRTGSKLGISPLMLASMNGHTAAVRLLLEHGSDINAHIETNRNTALTLACFQGRYEVVQLLVERKANIEHRAKTGLTPLMEAASGDYVEVGRILLDHGADVNASPVPSSRDTALTIAADKGNAKFVNLLLEKGGVVEARNKKGATPLWLASNGGHLEVVQSLIQYNADVNSQDNRKVSCLMAAFRKGHINVVRLLVQYVTQFPSDKDCIRHIKTAVTDKELAKRCQQCREIIIAAKEKQEGEAKKNADCLLEQIEQEEEERANREAMQARKRERKRMKRKAKQEKERQVKGTNQTHTDSNVDASSRSNTTAETNENKRTNQDRDEQFRVEHSPTLSRVLQHAQESSLCNQLSDAIIYDVDDKQCSAFRNPSDSLIVKDVHLNSDASITNVEKSNVQHDSDSVDNSFCSQEAESNAAAVTEAKREKHRNKKQSQRAAKRAAAENNTAFDLDKVSKSPSPEIQDPINSSTSPCYALSPSGDSENWNLLIESQSAHFGQYFNMGKSSNVVSDSNTWTVVVPSNSTRSQRTTVSTHVSSRVSNEMADWKTTNSSNSSYKRRLSIPVSRHDIGKVIGQGGAVVSALRNMSGIQIDIESARSDEVTERMVYLKGPSEAVQRTYETIQGLLDGSIAGNDVLLMYHALKKSSTLPSSMSLSGTALGSLTSRLNGATSVTVQNTIKSGLSSVKVINPSNRTPRRTGKSVTNPVAANTTRSTSTQPTPLPVVPKPTKTPTISISNNSSNSTFSSTTATLIPLISSGLKTTSGPTSWSSKVSNTSSSKGNFASVAAAGISTHSSRLVKPVDNQIVKSVRSQSKTTVQNLMTAPAPALSLSTTTPVSLLSLNLSPFPSSSQMFPDFIPSLSNVGDFCTDSLDEVSFPPLNPSKSTKVTQSRTATTTTIPAVTVSNMKNPSCLSNTHVSSSSVNCPVEGISFGMDKLKINTSSGDLTYMLSISVFDSPVSTVHTASVSNSFPLTTLSTTSPSNYGPLTVSPTCGVMQTSQSNTPMGSGNTHTSAYVSTPPTTTTQTKSFARAPGSERSAHQRNANVTATSISLSLNDSFPPSLLSLDVNGNTNVSVNGGANDTTLFTPTKRAVASDIHNPDFRHDSISNHFRPDRSCDWQTSDSSAAPAPSSSAFVKNTTYSVASNTLTITSTSVSSSIIDSHSAMDSVPVVTNVSQTRDPIGSLHSMPILWSASRPDLNPNSIGFHPSFQTLNQVVPNLKASTESADPLIQASLLRNDFSNHSVSDQFQDQYSTQGAQSGVLRQMVTQASLQKSNPVGLSYLQSAHQQTQISNCSSGLNISNTQSMLPTSSTNTPLNASFRFKPPMSGTSAYLESRSTALNGFPSGFCSPSTSSMPLNNQFSSVFPMTQQQYYFSLKSTDASGLSTRLGNSSHPMINQTQLSMCSSGPGGSYTPPPFMTGYVQPSIQPVCSATSVVHPNTNYTSHLLNGFSSSSHIGTVCTPTVGAGVPLGVPSNAAQGPVQNQPVPIQPIGAERRRQANTLTSVTSSSIVYPNMSSNNNLAGPVNSAAPVVANPLATMHPQAPSPQQCSVNSNANNLLMAFTMNWMQQQQQHSNLVSGVSGTVNSPANWPPPMWPTNNINNNYPVTCPPMKVPPCNPNDMNIYNNSAMLPNTLPAVNGVAGHQHQQSIMAAAMAAMANIYPWNSGGGSGSGNSGILSGIPGVSTAGSNRWVCPQVSTAFPGVNHRLHNRTTKNNILH</sequence>
<feature type="compositionally biased region" description="Polar residues" evidence="6">
    <location>
        <begin position="31"/>
        <end position="42"/>
    </location>
</feature>
<evidence type="ECO:0000256" key="2">
    <source>
        <dbReference type="ARBA" id="ARBA00023043"/>
    </source>
</evidence>
<dbReference type="SMART" id="SM00248">
    <property type="entry name" value="ANK"/>
    <property type="match status" value="10"/>
</dbReference>
<feature type="repeat" description="ANK" evidence="4">
    <location>
        <begin position="660"/>
        <end position="692"/>
    </location>
</feature>
<feature type="region of interest" description="Disordered" evidence="6">
    <location>
        <begin position="1206"/>
        <end position="1260"/>
    </location>
</feature>